<dbReference type="EMBL" id="JAMYPJ010000001">
    <property type="protein sequence ID" value="MER8931612.1"/>
    <property type="molecule type" value="Genomic_DNA"/>
</dbReference>
<protein>
    <recommendedName>
        <fullName evidence="1">Anti-sigma factor NepR domain-containing protein</fullName>
    </recommendedName>
</protein>
<accession>A0ABV1Y915</accession>
<evidence type="ECO:0000259" key="1">
    <source>
        <dbReference type="Pfam" id="PF18557"/>
    </source>
</evidence>
<comment type="caution">
    <text evidence="2">The sequence shown here is derived from an EMBL/GenBank/DDBJ whole genome shotgun (WGS) entry which is preliminary data.</text>
</comment>
<dbReference type="Proteomes" id="UP001464387">
    <property type="component" value="Unassembled WGS sequence"/>
</dbReference>
<name>A0ABV1Y915_9HYPH</name>
<evidence type="ECO:0000313" key="3">
    <source>
        <dbReference type="Proteomes" id="UP001464387"/>
    </source>
</evidence>
<dbReference type="RefSeq" id="WP_224687411.1">
    <property type="nucleotide sequence ID" value="NZ_CP097252.1"/>
</dbReference>
<evidence type="ECO:0000313" key="2">
    <source>
        <dbReference type="EMBL" id="MER8931612.1"/>
    </source>
</evidence>
<reference evidence="2 3" key="1">
    <citation type="journal article" date="2024" name="Proc. Natl. Acad. Sci. U.S.A.">
        <title>The evolutionary genomics of adaptation to stress in wild rhizobium bacteria.</title>
        <authorList>
            <person name="Kehlet-Delgado H."/>
            <person name="Montoya A.P."/>
            <person name="Jensen K.T."/>
            <person name="Wendlandt C.E."/>
            <person name="Dexheimer C."/>
            <person name="Roberts M."/>
            <person name="Torres Martinez L."/>
            <person name="Friesen M.L."/>
            <person name="Griffitts J.S."/>
            <person name="Porter S.S."/>
        </authorList>
    </citation>
    <scope>NUCLEOTIDE SEQUENCE [LARGE SCALE GENOMIC DNA]</scope>
    <source>
        <strain evidence="2 3">M0729</strain>
    </source>
</reference>
<proteinExistence type="predicted"/>
<dbReference type="Pfam" id="PF18557">
    <property type="entry name" value="NepR"/>
    <property type="match status" value="1"/>
</dbReference>
<feature type="domain" description="Anti-sigma factor NepR" evidence="1">
    <location>
        <begin position="39"/>
        <end position="55"/>
    </location>
</feature>
<organism evidence="2 3">
    <name type="scientific">Mesorhizobium opportunistum</name>
    <dbReference type="NCBI Taxonomy" id="593909"/>
    <lineage>
        <taxon>Bacteria</taxon>
        <taxon>Pseudomonadati</taxon>
        <taxon>Pseudomonadota</taxon>
        <taxon>Alphaproteobacteria</taxon>
        <taxon>Hyphomicrobiales</taxon>
        <taxon>Phyllobacteriaceae</taxon>
        <taxon>Mesorhizobium</taxon>
    </lineage>
</organism>
<sequence>MMTRSKAENEERLATEVRRQVGAKTMTRFLRTLPAFRIEADIPDRFKDLLDRLDRVAGSPSGSSGRQ</sequence>
<gene>
    <name evidence="2" type="ORF">NKI33_01340</name>
</gene>
<keyword evidence="3" id="KW-1185">Reference proteome</keyword>
<dbReference type="InterPro" id="IPR041649">
    <property type="entry name" value="NepR"/>
</dbReference>